<evidence type="ECO:0000256" key="1">
    <source>
        <dbReference type="SAM" id="MobiDB-lite"/>
    </source>
</evidence>
<organism evidence="2">
    <name type="scientific">Sigmofec virus UA08Rod_5492</name>
    <dbReference type="NCBI Taxonomy" id="2929426"/>
    <lineage>
        <taxon>Viruses</taxon>
        <taxon>Monodnaviria</taxon>
        <taxon>Sangervirae</taxon>
        <taxon>Phixviricota</taxon>
        <taxon>Malgrandaviricetes</taxon>
        <taxon>Petitvirales</taxon>
        <taxon>Microviridae</taxon>
    </lineage>
</organism>
<protein>
    <submittedName>
        <fullName evidence="2">Uncharacterized protein</fullName>
    </submittedName>
</protein>
<proteinExistence type="predicted"/>
<reference evidence="2" key="1">
    <citation type="submission" date="2022-02" db="EMBL/GenBank/DDBJ databases">
        <title>Towards deciphering the DNA virus diversity associated with rodent species in the families Cricetidae and Heteromyidae.</title>
        <authorList>
            <person name="Lund M."/>
            <person name="Larsen B.B."/>
            <person name="Gryseels S."/>
            <person name="Kraberger S."/>
            <person name="Rowsey D.M."/>
            <person name="Steger L."/>
            <person name="Yule K.M."/>
            <person name="Upham N.S."/>
            <person name="Worobey M."/>
            <person name="Van Doorslaer K."/>
            <person name="Varsani A."/>
        </authorList>
    </citation>
    <scope>NUCLEOTIDE SEQUENCE</scope>
    <source>
        <strain evidence="2">UA08Rod_5492</strain>
    </source>
</reference>
<feature type="compositionally biased region" description="Basic residues" evidence="1">
    <location>
        <begin position="68"/>
        <end position="91"/>
    </location>
</feature>
<dbReference type="EMBL" id="OM869545">
    <property type="protein sequence ID" value="UPW41113.1"/>
    <property type="molecule type" value="Genomic_DNA"/>
</dbReference>
<accession>A0A976R8K6</accession>
<evidence type="ECO:0000313" key="2">
    <source>
        <dbReference type="EMBL" id="UPW41113.1"/>
    </source>
</evidence>
<sequence length="91" mass="10921">MRPIGHDRNEKLAEIKAVEIWQTREERQQERQTAEKDKNLTEDQKTDILKDQPGNHLTEDISAYPQKISRKIKCPNNRTHKKIKKKKQKKY</sequence>
<feature type="compositionally biased region" description="Basic and acidic residues" evidence="1">
    <location>
        <begin position="24"/>
        <end position="50"/>
    </location>
</feature>
<feature type="region of interest" description="Disordered" evidence="1">
    <location>
        <begin position="24"/>
        <end position="91"/>
    </location>
</feature>
<name>A0A976R8K6_9VIRU</name>